<dbReference type="GO" id="GO:0003964">
    <property type="term" value="F:RNA-directed DNA polymerase activity"/>
    <property type="evidence" value="ECO:0007669"/>
    <property type="project" value="UniProtKB-KW"/>
</dbReference>
<evidence type="ECO:0000313" key="2">
    <source>
        <dbReference type="EMBL" id="GEZ94020.1"/>
    </source>
</evidence>
<keyword evidence="2" id="KW-0695">RNA-directed DNA polymerase</keyword>
<name>A0A699IXB0_TANCI</name>
<feature type="region of interest" description="Disordered" evidence="1">
    <location>
        <begin position="123"/>
        <end position="143"/>
    </location>
</feature>
<protein>
    <submittedName>
        <fullName evidence="2">RNA-directed DNA polymerase, eukaryota</fullName>
    </submittedName>
</protein>
<reference evidence="2" key="1">
    <citation type="journal article" date="2019" name="Sci. Rep.">
        <title>Draft genome of Tanacetum cinerariifolium, the natural source of mosquito coil.</title>
        <authorList>
            <person name="Yamashiro T."/>
            <person name="Shiraishi A."/>
            <person name="Satake H."/>
            <person name="Nakayama K."/>
        </authorList>
    </citation>
    <scope>NUCLEOTIDE SEQUENCE</scope>
</reference>
<feature type="non-terminal residue" evidence="2">
    <location>
        <position position="143"/>
    </location>
</feature>
<sequence length="143" mass="16145">MFSLVVTKPGCDSYVTDLHISKNAKTLPDDNIEHYVIASFSKIGQKWGNVMDIEQSPSSSFARKRLCIMTSMANNILETFKVIFKGKVYSIRDKELFTWTPCFLEFKESGYNSEDDLFLGNVNNLDTPQHDKANSTGESDDEG</sequence>
<comment type="caution">
    <text evidence="2">The sequence shown here is derived from an EMBL/GenBank/DDBJ whole genome shotgun (WGS) entry which is preliminary data.</text>
</comment>
<dbReference type="EMBL" id="BKCJ010345066">
    <property type="protein sequence ID" value="GEZ94020.1"/>
    <property type="molecule type" value="Genomic_DNA"/>
</dbReference>
<organism evidence="2">
    <name type="scientific">Tanacetum cinerariifolium</name>
    <name type="common">Dalmatian daisy</name>
    <name type="synonym">Chrysanthemum cinerariifolium</name>
    <dbReference type="NCBI Taxonomy" id="118510"/>
    <lineage>
        <taxon>Eukaryota</taxon>
        <taxon>Viridiplantae</taxon>
        <taxon>Streptophyta</taxon>
        <taxon>Embryophyta</taxon>
        <taxon>Tracheophyta</taxon>
        <taxon>Spermatophyta</taxon>
        <taxon>Magnoliopsida</taxon>
        <taxon>eudicotyledons</taxon>
        <taxon>Gunneridae</taxon>
        <taxon>Pentapetalae</taxon>
        <taxon>asterids</taxon>
        <taxon>campanulids</taxon>
        <taxon>Asterales</taxon>
        <taxon>Asteraceae</taxon>
        <taxon>Asteroideae</taxon>
        <taxon>Anthemideae</taxon>
        <taxon>Anthemidinae</taxon>
        <taxon>Tanacetum</taxon>
    </lineage>
</organism>
<keyword evidence="2" id="KW-0808">Transferase</keyword>
<dbReference type="AlphaFoldDB" id="A0A699IXB0"/>
<keyword evidence="2" id="KW-0548">Nucleotidyltransferase</keyword>
<gene>
    <name evidence="2" type="ORF">Tci_565993</name>
</gene>
<accession>A0A699IXB0</accession>
<evidence type="ECO:0000256" key="1">
    <source>
        <dbReference type="SAM" id="MobiDB-lite"/>
    </source>
</evidence>
<proteinExistence type="predicted"/>